<feature type="compositionally biased region" description="Acidic residues" evidence="1">
    <location>
        <begin position="116"/>
        <end position="131"/>
    </location>
</feature>
<sequence length="493" mass="54473">MEMLSDVAMLEADTRKAMKASLRDLRSKHQTGGLSEGASITPEVPDESQAKSTDTNKGAGITPEVPDVYKAASMIQDLESEEDDVIFTSEDERSKSEKETTKSGKNDDDMSIDLNETNDEEDEHVDDETQSDEYVHEDEYVHKDDEYVHEEEEHVHDYVEEELNDEEIAKTIEGAELTDPNKAEVEKTEEVKGTLVSATQKEKPDLPPTSSNVSISSGFVIPEPIVLTPIPEIVTKAPATTISPLIPILTSFTSAIQQSTPIPTPKTTEAPSSTTVLLVFETLSAIHPTSAGSSKGTTQSQPKPTSKSVQAEETVLEPEGTDMPLKQGDDTGKTDEQPDVEAITMDDWFIKPTRPPTPDPEWNKCKSVDDGPKQSWLNDLVNAEKPPRTFIDLISTIIDFFAFAINCLKTSKLTKADLVGPIYNVLKGTCKSCVELEYNIEECRLTVPVDFFFNNDLEYLRGGSTNRKYTTSITKIKAAKYELEGIEDMVPKL</sequence>
<comment type="caution">
    <text evidence="2">The sequence shown here is derived from an EMBL/GenBank/DDBJ whole genome shotgun (WGS) entry which is preliminary data.</text>
</comment>
<dbReference type="EMBL" id="BQNB010019804">
    <property type="protein sequence ID" value="GJT89243.1"/>
    <property type="molecule type" value="Genomic_DNA"/>
</dbReference>
<feature type="compositionally biased region" description="Basic and acidic residues" evidence="1">
    <location>
        <begin position="90"/>
        <end position="108"/>
    </location>
</feature>
<evidence type="ECO:0000256" key="1">
    <source>
        <dbReference type="SAM" id="MobiDB-lite"/>
    </source>
</evidence>
<reference evidence="2" key="1">
    <citation type="journal article" date="2022" name="Int. J. Mol. Sci.">
        <title>Draft Genome of Tanacetum Coccineum: Genomic Comparison of Closely Related Tanacetum-Family Plants.</title>
        <authorList>
            <person name="Yamashiro T."/>
            <person name="Shiraishi A."/>
            <person name="Nakayama K."/>
            <person name="Satake H."/>
        </authorList>
    </citation>
    <scope>NUCLEOTIDE SEQUENCE</scope>
</reference>
<name>A0ABQ5HQ20_9ASTR</name>
<dbReference type="Proteomes" id="UP001151760">
    <property type="component" value="Unassembled WGS sequence"/>
</dbReference>
<evidence type="ECO:0000313" key="3">
    <source>
        <dbReference type="Proteomes" id="UP001151760"/>
    </source>
</evidence>
<gene>
    <name evidence="2" type="ORF">Tco_1070960</name>
</gene>
<keyword evidence="3" id="KW-1185">Reference proteome</keyword>
<evidence type="ECO:0000313" key="2">
    <source>
        <dbReference type="EMBL" id="GJT89243.1"/>
    </source>
</evidence>
<protein>
    <recommendedName>
        <fullName evidence="4">Zonadhesin</fullName>
    </recommendedName>
</protein>
<feature type="region of interest" description="Disordered" evidence="1">
    <location>
        <begin position="288"/>
        <end position="337"/>
    </location>
</feature>
<feature type="compositionally biased region" description="Polar residues" evidence="1">
    <location>
        <begin position="290"/>
        <end position="311"/>
    </location>
</feature>
<proteinExistence type="predicted"/>
<feature type="compositionally biased region" description="Basic and acidic residues" evidence="1">
    <location>
        <begin position="327"/>
        <end position="336"/>
    </location>
</feature>
<feature type="region of interest" description="Disordered" evidence="1">
    <location>
        <begin position="24"/>
        <end position="135"/>
    </location>
</feature>
<accession>A0ABQ5HQ20</accession>
<evidence type="ECO:0008006" key="4">
    <source>
        <dbReference type="Google" id="ProtNLM"/>
    </source>
</evidence>
<organism evidence="2 3">
    <name type="scientific">Tanacetum coccineum</name>
    <dbReference type="NCBI Taxonomy" id="301880"/>
    <lineage>
        <taxon>Eukaryota</taxon>
        <taxon>Viridiplantae</taxon>
        <taxon>Streptophyta</taxon>
        <taxon>Embryophyta</taxon>
        <taxon>Tracheophyta</taxon>
        <taxon>Spermatophyta</taxon>
        <taxon>Magnoliopsida</taxon>
        <taxon>eudicotyledons</taxon>
        <taxon>Gunneridae</taxon>
        <taxon>Pentapetalae</taxon>
        <taxon>asterids</taxon>
        <taxon>campanulids</taxon>
        <taxon>Asterales</taxon>
        <taxon>Asteraceae</taxon>
        <taxon>Asteroideae</taxon>
        <taxon>Anthemideae</taxon>
        <taxon>Anthemidinae</taxon>
        <taxon>Tanacetum</taxon>
    </lineage>
</organism>
<reference evidence="2" key="2">
    <citation type="submission" date="2022-01" db="EMBL/GenBank/DDBJ databases">
        <authorList>
            <person name="Yamashiro T."/>
            <person name="Shiraishi A."/>
            <person name="Satake H."/>
            <person name="Nakayama K."/>
        </authorList>
    </citation>
    <scope>NUCLEOTIDE SEQUENCE</scope>
</reference>